<evidence type="ECO:0000313" key="2">
    <source>
        <dbReference type="EMBL" id="MDO5973820.1"/>
    </source>
</evidence>
<proteinExistence type="predicted"/>
<keyword evidence="1" id="KW-0732">Signal</keyword>
<gene>
    <name evidence="2" type="ORF">Q4Q40_06450</name>
</gene>
<sequence length="199" mass="23418">MKTNKKLVLVVFMLGTLFNYANNDKDFNRIATTKKERAVFTNVNRGDKLIIKDEHGVQLHSKIIYKEGDMSNAFDLSALKDGKYTAELNKDYEIIVKAIEVKDHKVIFKKESRNVVFKPVMRNEENVLIISRISFDKKPMKIDLYFDDLIVYSETVKYSETTKNTGIVDRLYSFYEKEEGNYKVIVYNNDRSYIYEFKI</sequence>
<name>A0ABT8WKZ1_9FLAO</name>
<dbReference type="EMBL" id="JAUOEL010000002">
    <property type="protein sequence ID" value="MDO5973820.1"/>
    <property type="molecule type" value="Genomic_DNA"/>
</dbReference>
<organism evidence="2 3">
    <name type="scientific">Flavivirga jejuensis</name>
    <dbReference type="NCBI Taxonomy" id="870487"/>
    <lineage>
        <taxon>Bacteria</taxon>
        <taxon>Pseudomonadati</taxon>
        <taxon>Bacteroidota</taxon>
        <taxon>Flavobacteriia</taxon>
        <taxon>Flavobacteriales</taxon>
        <taxon>Flavobacteriaceae</taxon>
        <taxon>Flavivirga</taxon>
    </lineage>
</organism>
<accession>A0ABT8WKZ1</accession>
<dbReference type="Proteomes" id="UP001176806">
    <property type="component" value="Unassembled WGS sequence"/>
</dbReference>
<feature type="signal peptide" evidence="1">
    <location>
        <begin position="1"/>
        <end position="21"/>
    </location>
</feature>
<feature type="chain" id="PRO_5046038056" evidence="1">
    <location>
        <begin position="22"/>
        <end position="199"/>
    </location>
</feature>
<evidence type="ECO:0000313" key="3">
    <source>
        <dbReference type="Proteomes" id="UP001176806"/>
    </source>
</evidence>
<reference evidence="2" key="1">
    <citation type="submission" date="2023-07" db="EMBL/GenBank/DDBJ databases">
        <title>Two novel species in the genus Flavivirga.</title>
        <authorList>
            <person name="Kwon K."/>
        </authorList>
    </citation>
    <scope>NUCLEOTIDE SEQUENCE</scope>
    <source>
        <strain evidence="2">KACC 14158</strain>
    </source>
</reference>
<evidence type="ECO:0000256" key="1">
    <source>
        <dbReference type="SAM" id="SignalP"/>
    </source>
</evidence>
<dbReference type="RefSeq" id="WP_303300966.1">
    <property type="nucleotide sequence ID" value="NZ_BAABDA010000051.1"/>
</dbReference>
<protein>
    <submittedName>
        <fullName evidence="2">Uncharacterized protein</fullName>
    </submittedName>
</protein>
<comment type="caution">
    <text evidence="2">The sequence shown here is derived from an EMBL/GenBank/DDBJ whole genome shotgun (WGS) entry which is preliminary data.</text>
</comment>
<keyword evidence="3" id="KW-1185">Reference proteome</keyword>